<protein>
    <submittedName>
        <fullName evidence="2">PadR family transcriptional regulator</fullName>
    </submittedName>
</protein>
<comment type="caution">
    <text evidence="2">The sequence shown here is derived from an EMBL/GenBank/DDBJ whole genome shotgun (WGS) entry which is preliminary data.</text>
</comment>
<dbReference type="SUPFAM" id="SSF46785">
    <property type="entry name" value="Winged helix' DNA-binding domain"/>
    <property type="match status" value="1"/>
</dbReference>
<dbReference type="PANTHER" id="PTHR43252:SF7">
    <property type="entry name" value="TRANSCRIPTIONAL REGULATOR YQJI"/>
    <property type="match status" value="1"/>
</dbReference>
<evidence type="ECO:0000313" key="3">
    <source>
        <dbReference type="Proteomes" id="UP001501116"/>
    </source>
</evidence>
<sequence>MDLTPAELTLLGLLVEKPRHGYELEEVITARGMREWTEIGFSSIYYLLTKLRDRGLIAEAGEQAHGKARKVFGPTPDGVRACAEAAAAAIATLRPTTPPVLIGLASQPAIPPALLHAALARRAEALAEKIADVRAAARTAAPPFVKAIFDYSLTQLEAERKWLAAYRGELDAL</sequence>
<evidence type="ECO:0000259" key="1">
    <source>
        <dbReference type="Pfam" id="PF03551"/>
    </source>
</evidence>
<dbReference type="RefSeq" id="WP_344432007.1">
    <property type="nucleotide sequence ID" value="NZ_BAAANN010000074.1"/>
</dbReference>
<feature type="domain" description="Transcription regulator PadR N-terminal" evidence="1">
    <location>
        <begin position="10"/>
        <end position="83"/>
    </location>
</feature>
<dbReference type="InterPro" id="IPR036388">
    <property type="entry name" value="WH-like_DNA-bd_sf"/>
</dbReference>
<accession>A0ABN2SYN4</accession>
<reference evidence="2 3" key="1">
    <citation type="journal article" date="2019" name="Int. J. Syst. Evol. Microbiol.">
        <title>The Global Catalogue of Microorganisms (GCM) 10K type strain sequencing project: providing services to taxonomists for standard genome sequencing and annotation.</title>
        <authorList>
            <consortium name="The Broad Institute Genomics Platform"/>
            <consortium name="The Broad Institute Genome Sequencing Center for Infectious Disease"/>
            <person name="Wu L."/>
            <person name="Ma J."/>
        </authorList>
    </citation>
    <scope>NUCLEOTIDE SEQUENCE [LARGE SCALE GENOMIC DNA]</scope>
    <source>
        <strain evidence="2 3">JCM 14545</strain>
    </source>
</reference>
<evidence type="ECO:0000313" key="2">
    <source>
        <dbReference type="EMBL" id="GAA1993803.1"/>
    </source>
</evidence>
<dbReference type="Pfam" id="PF03551">
    <property type="entry name" value="PadR"/>
    <property type="match status" value="1"/>
</dbReference>
<name>A0ABN2SYN4_9PSEU</name>
<organism evidence="2 3">
    <name type="scientific">Amycolatopsis minnesotensis</name>
    <dbReference type="NCBI Taxonomy" id="337894"/>
    <lineage>
        <taxon>Bacteria</taxon>
        <taxon>Bacillati</taxon>
        <taxon>Actinomycetota</taxon>
        <taxon>Actinomycetes</taxon>
        <taxon>Pseudonocardiales</taxon>
        <taxon>Pseudonocardiaceae</taxon>
        <taxon>Amycolatopsis</taxon>
    </lineage>
</organism>
<dbReference type="InterPro" id="IPR036390">
    <property type="entry name" value="WH_DNA-bd_sf"/>
</dbReference>
<proteinExistence type="predicted"/>
<dbReference type="InterPro" id="IPR005149">
    <property type="entry name" value="Tscrpt_reg_PadR_N"/>
</dbReference>
<dbReference type="EMBL" id="BAAANN010000074">
    <property type="protein sequence ID" value="GAA1993803.1"/>
    <property type="molecule type" value="Genomic_DNA"/>
</dbReference>
<dbReference type="Proteomes" id="UP001501116">
    <property type="component" value="Unassembled WGS sequence"/>
</dbReference>
<dbReference type="PANTHER" id="PTHR43252">
    <property type="entry name" value="TRANSCRIPTIONAL REGULATOR YQJI"/>
    <property type="match status" value="1"/>
</dbReference>
<gene>
    <name evidence="2" type="ORF">GCM10009754_86480</name>
</gene>
<dbReference type="Gene3D" id="1.10.10.10">
    <property type="entry name" value="Winged helix-like DNA-binding domain superfamily/Winged helix DNA-binding domain"/>
    <property type="match status" value="1"/>
</dbReference>
<keyword evidence="3" id="KW-1185">Reference proteome</keyword>